<dbReference type="Gene3D" id="1.10.3730.20">
    <property type="match status" value="1"/>
</dbReference>
<comment type="subcellular location">
    <subcellularLocation>
        <location evidence="1">Membrane</location>
        <topology evidence="1">Multi-pass membrane protein</topology>
    </subcellularLocation>
</comment>
<dbReference type="InterPro" id="IPR000620">
    <property type="entry name" value="EamA_dom"/>
</dbReference>
<evidence type="ECO:0000313" key="8">
    <source>
        <dbReference type="Proteomes" id="UP000316095"/>
    </source>
</evidence>
<proteinExistence type="predicted"/>
<evidence type="ECO:0000256" key="3">
    <source>
        <dbReference type="ARBA" id="ARBA00022989"/>
    </source>
</evidence>
<dbReference type="PANTHER" id="PTHR22911:SF6">
    <property type="entry name" value="SOLUTE CARRIER FAMILY 35 MEMBER G1"/>
    <property type="match status" value="1"/>
</dbReference>
<dbReference type="InterPro" id="IPR037185">
    <property type="entry name" value="EmrE-like"/>
</dbReference>
<dbReference type="Proteomes" id="UP000316095">
    <property type="component" value="Unassembled WGS sequence"/>
</dbReference>
<name>A0A5C5XKL9_9PLAN</name>
<evidence type="ECO:0000256" key="1">
    <source>
        <dbReference type="ARBA" id="ARBA00004141"/>
    </source>
</evidence>
<dbReference type="OrthoDB" id="276016at2"/>
<evidence type="ECO:0000256" key="4">
    <source>
        <dbReference type="ARBA" id="ARBA00023136"/>
    </source>
</evidence>
<evidence type="ECO:0000259" key="6">
    <source>
        <dbReference type="Pfam" id="PF00892"/>
    </source>
</evidence>
<sequence length="323" mass="34557">MSIPETATSDKALDSPAEGHPHLWFGVICALVAAVGYTCANIALRQSARPGNLEWSMWITAHKAIPATILTWTLVLNNYRKGRPAFPPKGLFLPLIATGLLMQFGGNMMFQFALGLIGLAMTVPMTFAMILIAGAVSSRLFLGEPITLRTLLAMSILMFAVTILSMGAGEASESILKTATRAEILLGIFSAMIAGTCYGLAGTVIRRNVKNLPVSATLFLISTTGTVAMTTAAFLSNPLEDLLATTPKEVVIMQLAGVFNAMAFYAIGTAYRHLAVTQTNMLNTTQIAMASVAGVVVFAEPMTIWLILGVVFTMIGLYLMERR</sequence>
<feature type="transmembrane region" description="Helical" evidence="5">
    <location>
        <begin position="184"/>
        <end position="205"/>
    </location>
</feature>
<keyword evidence="2 5" id="KW-0812">Transmembrane</keyword>
<protein>
    <submittedName>
        <fullName evidence="7">EamA-like transporter family protein</fullName>
    </submittedName>
</protein>
<feature type="transmembrane region" description="Helical" evidence="5">
    <location>
        <begin position="23"/>
        <end position="44"/>
    </location>
</feature>
<feature type="transmembrane region" description="Helical" evidence="5">
    <location>
        <begin position="251"/>
        <end position="268"/>
    </location>
</feature>
<dbReference type="SUPFAM" id="SSF103481">
    <property type="entry name" value="Multidrug resistance efflux transporter EmrE"/>
    <property type="match status" value="2"/>
</dbReference>
<evidence type="ECO:0000256" key="2">
    <source>
        <dbReference type="ARBA" id="ARBA00022692"/>
    </source>
</evidence>
<keyword evidence="4 5" id="KW-0472">Membrane</keyword>
<organism evidence="7 8">
    <name type="scientific">Rubinisphaera italica</name>
    <dbReference type="NCBI Taxonomy" id="2527969"/>
    <lineage>
        <taxon>Bacteria</taxon>
        <taxon>Pseudomonadati</taxon>
        <taxon>Planctomycetota</taxon>
        <taxon>Planctomycetia</taxon>
        <taxon>Planctomycetales</taxon>
        <taxon>Planctomycetaceae</taxon>
        <taxon>Rubinisphaera</taxon>
    </lineage>
</organism>
<feature type="transmembrane region" description="Helical" evidence="5">
    <location>
        <begin position="90"/>
        <end position="106"/>
    </location>
</feature>
<dbReference type="GO" id="GO:0016020">
    <property type="term" value="C:membrane"/>
    <property type="evidence" value="ECO:0007669"/>
    <property type="project" value="UniProtKB-SubCell"/>
</dbReference>
<dbReference type="EMBL" id="SJPG01000001">
    <property type="protein sequence ID" value="TWT63480.1"/>
    <property type="molecule type" value="Genomic_DNA"/>
</dbReference>
<reference evidence="7 8" key="1">
    <citation type="submission" date="2019-02" db="EMBL/GenBank/DDBJ databases">
        <title>Deep-cultivation of Planctomycetes and their phenomic and genomic characterization uncovers novel biology.</title>
        <authorList>
            <person name="Wiegand S."/>
            <person name="Jogler M."/>
            <person name="Boedeker C."/>
            <person name="Pinto D."/>
            <person name="Vollmers J."/>
            <person name="Rivas-Marin E."/>
            <person name="Kohn T."/>
            <person name="Peeters S.H."/>
            <person name="Heuer A."/>
            <person name="Rast P."/>
            <person name="Oberbeckmann S."/>
            <person name="Bunk B."/>
            <person name="Jeske O."/>
            <person name="Meyerdierks A."/>
            <person name="Storesund J.E."/>
            <person name="Kallscheuer N."/>
            <person name="Luecker S."/>
            <person name="Lage O.M."/>
            <person name="Pohl T."/>
            <person name="Merkel B.J."/>
            <person name="Hornburger P."/>
            <person name="Mueller R.-W."/>
            <person name="Bruemmer F."/>
            <person name="Labrenz M."/>
            <person name="Spormann A.M."/>
            <person name="Op Den Camp H."/>
            <person name="Overmann J."/>
            <person name="Amann R."/>
            <person name="Jetten M.S.M."/>
            <person name="Mascher T."/>
            <person name="Medema M.H."/>
            <person name="Devos D.P."/>
            <person name="Kaster A.-K."/>
            <person name="Ovreas L."/>
            <person name="Rohde M."/>
            <person name="Galperin M.Y."/>
            <person name="Jogler C."/>
        </authorList>
    </citation>
    <scope>NUCLEOTIDE SEQUENCE [LARGE SCALE GENOMIC DNA]</scope>
    <source>
        <strain evidence="7 8">Pan54</strain>
    </source>
</reference>
<gene>
    <name evidence="7" type="ORF">Pan54_42330</name>
</gene>
<feature type="transmembrane region" description="Helical" evidence="5">
    <location>
        <begin position="146"/>
        <end position="164"/>
    </location>
</feature>
<evidence type="ECO:0000256" key="5">
    <source>
        <dbReference type="SAM" id="Phobius"/>
    </source>
</evidence>
<dbReference type="PANTHER" id="PTHR22911">
    <property type="entry name" value="ACYL-MALONYL CONDENSING ENZYME-RELATED"/>
    <property type="match status" value="1"/>
</dbReference>
<comment type="caution">
    <text evidence="7">The sequence shown here is derived from an EMBL/GenBank/DDBJ whole genome shotgun (WGS) entry which is preliminary data.</text>
</comment>
<dbReference type="RefSeq" id="WP_146505218.1">
    <property type="nucleotide sequence ID" value="NZ_SJPG01000001.1"/>
</dbReference>
<keyword evidence="8" id="KW-1185">Reference proteome</keyword>
<dbReference type="Pfam" id="PF00892">
    <property type="entry name" value="EamA"/>
    <property type="match status" value="1"/>
</dbReference>
<feature type="transmembrane region" description="Helical" evidence="5">
    <location>
        <begin position="217"/>
        <end position="239"/>
    </location>
</feature>
<feature type="transmembrane region" description="Helical" evidence="5">
    <location>
        <begin position="304"/>
        <end position="320"/>
    </location>
</feature>
<dbReference type="AlphaFoldDB" id="A0A5C5XKL9"/>
<keyword evidence="3 5" id="KW-1133">Transmembrane helix</keyword>
<accession>A0A5C5XKL9</accession>
<feature type="transmembrane region" description="Helical" evidence="5">
    <location>
        <begin position="112"/>
        <end position="134"/>
    </location>
</feature>
<feature type="domain" description="EamA" evidence="6">
    <location>
        <begin position="186"/>
        <end position="320"/>
    </location>
</feature>
<evidence type="ECO:0000313" key="7">
    <source>
        <dbReference type="EMBL" id="TWT63480.1"/>
    </source>
</evidence>